<dbReference type="SMART" id="SM00965">
    <property type="entry name" value="STN"/>
    <property type="match status" value="1"/>
</dbReference>
<dbReference type="InterPro" id="IPR006311">
    <property type="entry name" value="TAT_signal"/>
</dbReference>
<dbReference type="AlphaFoldDB" id="A0A1Q8ENH0"/>
<sequence>MSSSNVFTLSRRPLVRLSLALALAVGVQGGASGAPPAGAQQLAFDIAAGPLDEVLLDISRKSGVPISFSQSLVQDKRSPAIRGVLGGRQAVDQALRGSGLEAQHSEQGLTIRKAAASAKASPPVGVAPSARAPEQQLAKVTVTGSRIARAQSDGATPVNVITHQEMEARGYRDVYDALATQTQNTGMTQGEDYGNTFQPAASALNLRGWGPTTHWC</sequence>
<dbReference type="InterPro" id="IPR011662">
    <property type="entry name" value="Secretin/TonB_short_N"/>
</dbReference>
<accession>A0A1Q8ENH0</accession>
<keyword evidence="2" id="KW-0472">Membrane</keyword>
<dbReference type="Gene3D" id="3.55.50.30">
    <property type="match status" value="1"/>
</dbReference>
<proteinExistence type="predicted"/>
<keyword evidence="1" id="KW-0813">Transport</keyword>
<keyword evidence="3" id="KW-0998">Cell outer membrane</keyword>
<dbReference type="EMBL" id="MSCT01000015">
    <property type="protein sequence ID" value="OLF53347.1"/>
    <property type="molecule type" value="Genomic_DNA"/>
</dbReference>
<keyword evidence="4" id="KW-0732">Signal</keyword>
<feature type="signal peptide" evidence="4">
    <location>
        <begin position="1"/>
        <end position="33"/>
    </location>
</feature>
<dbReference type="Gene3D" id="2.170.130.10">
    <property type="entry name" value="TonB-dependent receptor, plug domain"/>
    <property type="match status" value="1"/>
</dbReference>
<evidence type="ECO:0000259" key="5">
    <source>
        <dbReference type="SMART" id="SM00965"/>
    </source>
</evidence>
<dbReference type="PANTHER" id="PTHR47234:SF1">
    <property type="entry name" value="TONB-DEPENDENT RECEPTOR"/>
    <property type="match status" value="1"/>
</dbReference>
<dbReference type="SUPFAM" id="SSF56935">
    <property type="entry name" value="Porins"/>
    <property type="match status" value="1"/>
</dbReference>
<protein>
    <recommendedName>
        <fullName evidence="5">Secretin/TonB short N-terminal domain-containing protein</fullName>
    </recommendedName>
</protein>
<evidence type="ECO:0000313" key="7">
    <source>
        <dbReference type="Proteomes" id="UP000185578"/>
    </source>
</evidence>
<organism evidence="6 7">
    <name type="scientific">Pseudomonas chlororaphis</name>
    <dbReference type="NCBI Taxonomy" id="587753"/>
    <lineage>
        <taxon>Bacteria</taxon>
        <taxon>Pseudomonadati</taxon>
        <taxon>Pseudomonadota</taxon>
        <taxon>Gammaproteobacteria</taxon>
        <taxon>Pseudomonadales</taxon>
        <taxon>Pseudomonadaceae</taxon>
        <taxon>Pseudomonas</taxon>
    </lineage>
</organism>
<comment type="caution">
    <text evidence="6">The sequence shown here is derived from an EMBL/GenBank/DDBJ whole genome shotgun (WGS) entry which is preliminary data.</text>
</comment>
<dbReference type="Proteomes" id="UP000185578">
    <property type="component" value="Unassembled WGS sequence"/>
</dbReference>
<feature type="chain" id="PRO_5010243354" description="Secretin/TonB short N-terminal domain-containing protein" evidence="4">
    <location>
        <begin position="34"/>
        <end position="216"/>
    </location>
</feature>
<dbReference type="InterPro" id="IPR037066">
    <property type="entry name" value="Plug_dom_sf"/>
</dbReference>
<evidence type="ECO:0000256" key="3">
    <source>
        <dbReference type="ARBA" id="ARBA00023237"/>
    </source>
</evidence>
<dbReference type="PROSITE" id="PS51318">
    <property type="entry name" value="TAT"/>
    <property type="match status" value="1"/>
</dbReference>
<name>A0A1Q8ENH0_9PSED</name>
<evidence type="ECO:0000313" key="6">
    <source>
        <dbReference type="EMBL" id="OLF53347.1"/>
    </source>
</evidence>
<dbReference type="GO" id="GO:0019867">
    <property type="term" value="C:outer membrane"/>
    <property type="evidence" value="ECO:0007669"/>
    <property type="project" value="InterPro"/>
</dbReference>
<evidence type="ECO:0000256" key="4">
    <source>
        <dbReference type="SAM" id="SignalP"/>
    </source>
</evidence>
<evidence type="ECO:0000256" key="1">
    <source>
        <dbReference type="ARBA" id="ARBA00022448"/>
    </source>
</evidence>
<reference evidence="6 7" key="1">
    <citation type="submission" date="2016-12" db="EMBL/GenBank/DDBJ databases">
        <authorList>
            <person name="Song W.-J."/>
            <person name="Kurnit D.M."/>
        </authorList>
    </citation>
    <scope>NUCLEOTIDE SEQUENCE [LARGE SCALE GENOMIC DNA]</scope>
    <source>
        <strain evidence="6 7">PCL1601</strain>
    </source>
</reference>
<evidence type="ECO:0000256" key="2">
    <source>
        <dbReference type="ARBA" id="ARBA00023136"/>
    </source>
</evidence>
<gene>
    <name evidence="6" type="ORF">BTN82_17880</name>
</gene>
<feature type="domain" description="Secretin/TonB short N-terminal" evidence="5">
    <location>
        <begin position="64"/>
        <end position="114"/>
    </location>
</feature>
<dbReference type="PANTHER" id="PTHR47234">
    <property type="match status" value="1"/>
</dbReference>